<evidence type="ECO:0000313" key="2">
    <source>
        <dbReference type="EMBL" id="VDM05801.1"/>
    </source>
</evidence>
<organism evidence="4">
    <name type="scientific">Schistocephalus solidus</name>
    <name type="common">Tapeworm</name>
    <dbReference type="NCBI Taxonomy" id="70667"/>
    <lineage>
        <taxon>Eukaryota</taxon>
        <taxon>Metazoa</taxon>
        <taxon>Spiralia</taxon>
        <taxon>Lophotrochozoa</taxon>
        <taxon>Platyhelminthes</taxon>
        <taxon>Cestoda</taxon>
        <taxon>Eucestoda</taxon>
        <taxon>Diphyllobothriidea</taxon>
        <taxon>Diphyllobothriidae</taxon>
        <taxon>Schistocephalus</taxon>
    </lineage>
</organism>
<evidence type="ECO:0000313" key="4">
    <source>
        <dbReference type="WBParaSite" id="SSLN_0002014401-mRNA-1"/>
    </source>
</evidence>
<reference evidence="4" key="1">
    <citation type="submission" date="2016-06" db="UniProtKB">
        <authorList>
            <consortium name="WormBaseParasite"/>
        </authorList>
    </citation>
    <scope>IDENTIFICATION</scope>
</reference>
<name>A0A183TSG7_SCHSO</name>
<dbReference type="WBParaSite" id="SSLN_0002014401-mRNA-1">
    <property type="protein sequence ID" value="SSLN_0002014401-mRNA-1"/>
    <property type="gene ID" value="SSLN_0002014401"/>
</dbReference>
<gene>
    <name evidence="2" type="ORF">SSLN_LOCUS19415</name>
</gene>
<dbReference type="AlphaFoldDB" id="A0A183TSG7"/>
<dbReference type="EMBL" id="UYSU01047416">
    <property type="protein sequence ID" value="VDM05801.1"/>
    <property type="molecule type" value="Genomic_DNA"/>
</dbReference>
<evidence type="ECO:0000313" key="3">
    <source>
        <dbReference type="Proteomes" id="UP000275846"/>
    </source>
</evidence>
<keyword evidence="3" id="KW-1185">Reference proteome</keyword>
<sequence>MTILKMTSMKELTTTANMRTPTPDQIEKKPSPALLPSTTDPVNRQRMIIKGETTLSSSSSMMIEDHQPQPGPSSTQIRKP</sequence>
<feature type="region of interest" description="Disordered" evidence="1">
    <location>
        <begin position="1"/>
        <end position="80"/>
    </location>
</feature>
<protein>
    <submittedName>
        <fullName evidence="2 4">Uncharacterized protein</fullName>
    </submittedName>
</protein>
<evidence type="ECO:0000256" key="1">
    <source>
        <dbReference type="SAM" id="MobiDB-lite"/>
    </source>
</evidence>
<proteinExistence type="predicted"/>
<dbReference type="Proteomes" id="UP000275846">
    <property type="component" value="Unassembled WGS sequence"/>
</dbReference>
<feature type="compositionally biased region" description="Polar residues" evidence="1">
    <location>
        <begin position="10"/>
        <end position="23"/>
    </location>
</feature>
<reference evidence="2 3" key="2">
    <citation type="submission" date="2018-11" db="EMBL/GenBank/DDBJ databases">
        <authorList>
            <consortium name="Pathogen Informatics"/>
        </authorList>
    </citation>
    <scope>NUCLEOTIDE SEQUENCE [LARGE SCALE GENOMIC DNA]</scope>
    <source>
        <strain evidence="2 3">NST_G2</strain>
    </source>
</reference>
<accession>A0A183TSG7</accession>